<evidence type="ECO:0000313" key="6">
    <source>
        <dbReference type="Proteomes" id="UP000256977"/>
    </source>
</evidence>
<dbReference type="CDD" id="cd02440">
    <property type="entry name" value="AdoMet_MTases"/>
    <property type="match status" value="1"/>
</dbReference>
<name>A0A3D9IJK7_9BACL</name>
<dbReference type="Proteomes" id="UP000256977">
    <property type="component" value="Unassembled WGS sequence"/>
</dbReference>
<dbReference type="PANTHER" id="PTHR44942">
    <property type="entry name" value="METHYLTRANSF_11 DOMAIN-CONTAINING PROTEIN"/>
    <property type="match status" value="1"/>
</dbReference>
<dbReference type="PANTHER" id="PTHR44942:SF4">
    <property type="entry name" value="METHYLTRANSFERASE TYPE 11 DOMAIN-CONTAINING PROTEIN"/>
    <property type="match status" value="1"/>
</dbReference>
<evidence type="ECO:0000256" key="2">
    <source>
        <dbReference type="ARBA" id="ARBA00022603"/>
    </source>
</evidence>
<sequence length="251" mass="28292">MNSKERFSNRVDTYTKYRPSYPAEAIDYLYDTVGLTAESEVLDVGAGTGIFSRLLLDRGSRVTAAEPNEAMREAALAASQDNPRFKAVPGAAEETGLTDASYDFIVAAQAFHWFDRAAAKREFGRVLRPGGKAILVWNTRLTGGTPFLEEYERLLQNLGTDYGQVNHRNISRDMLVDFFKPGGLKEARFRNRQVFDFDGVAGRLLSSSYAPQPGHPGYEPMMRELRELFDRNQESGTVNFDYETEIYWGEV</sequence>
<dbReference type="InterPro" id="IPR029063">
    <property type="entry name" value="SAM-dependent_MTases_sf"/>
</dbReference>
<evidence type="ECO:0000256" key="1">
    <source>
        <dbReference type="ARBA" id="ARBA00008361"/>
    </source>
</evidence>
<evidence type="ECO:0000256" key="3">
    <source>
        <dbReference type="ARBA" id="ARBA00022679"/>
    </source>
</evidence>
<keyword evidence="6" id="KW-1185">Reference proteome</keyword>
<comment type="caution">
    <text evidence="5">The sequence shown here is derived from an EMBL/GenBank/DDBJ whole genome shotgun (WGS) entry which is preliminary data.</text>
</comment>
<keyword evidence="2 5" id="KW-0489">Methyltransferase</keyword>
<protein>
    <submittedName>
        <fullName evidence="5">Methyltransferase family protein</fullName>
    </submittedName>
</protein>
<dbReference type="Gene3D" id="3.40.50.150">
    <property type="entry name" value="Vaccinia Virus protein VP39"/>
    <property type="match status" value="1"/>
</dbReference>
<dbReference type="OrthoDB" id="9797252at2"/>
<dbReference type="InterPro" id="IPR051052">
    <property type="entry name" value="Diverse_substrate_MTase"/>
</dbReference>
<organism evidence="5 6">
    <name type="scientific">Cohnella phaseoli</name>
    <dbReference type="NCBI Taxonomy" id="456490"/>
    <lineage>
        <taxon>Bacteria</taxon>
        <taxon>Bacillati</taxon>
        <taxon>Bacillota</taxon>
        <taxon>Bacilli</taxon>
        <taxon>Bacillales</taxon>
        <taxon>Paenibacillaceae</taxon>
        <taxon>Cohnella</taxon>
    </lineage>
</organism>
<evidence type="ECO:0000259" key="4">
    <source>
        <dbReference type="Pfam" id="PF08241"/>
    </source>
</evidence>
<dbReference type="InterPro" id="IPR013216">
    <property type="entry name" value="Methyltransf_11"/>
</dbReference>
<dbReference type="EMBL" id="QRDZ01000028">
    <property type="protein sequence ID" value="RED61984.1"/>
    <property type="molecule type" value="Genomic_DNA"/>
</dbReference>
<dbReference type="Pfam" id="PF08241">
    <property type="entry name" value="Methyltransf_11"/>
    <property type="match status" value="1"/>
</dbReference>
<dbReference type="AlphaFoldDB" id="A0A3D9IJK7"/>
<dbReference type="GO" id="GO:0032259">
    <property type="term" value="P:methylation"/>
    <property type="evidence" value="ECO:0007669"/>
    <property type="project" value="UniProtKB-KW"/>
</dbReference>
<proteinExistence type="inferred from homology"/>
<evidence type="ECO:0000313" key="5">
    <source>
        <dbReference type="EMBL" id="RED61984.1"/>
    </source>
</evidence>
<accession>A0A3D9IJK7</accession>
<reference evidence="5 6" key="1">
    <citation type="submission" date="2018-07" db="EMBL/GenBank/DDBJ databases">
        <title>Genomic Encyclopedia of Type Strains, Phase III (KMG-III): the genomes of soil and plant-associated and newly described type strains.</title>
        <authorList>
            <person name="Whitman W."/>
        </authorList>
    </citation>
    <scope>NUCLEOTIDE SEQUENCE [LARGE SCALE GENOMIC DNA]</scope>
    <source>
        <strain evidence="5 6">CECT 7287</strain>
    </source>
</reference>
<feature type="domain" description="Methyltransferase type 11" evidence="4">
    <location>
        <begin position="42"/>
        <end position="134"/>
    </location>
</feature>
<gene>
    <name evidence="5" type="ORF">DFP98_12893</name>
</gene>
<dbReference type="SUPFAM" id="SSF53335">
    <property type="entry name" value="S-adenosyl-L-methionine-dependent methyltransferases"/>
    <property type="match status" value="1"/>
</dbReference>
<keyword evidence="3 5" id="KW-0808">Transferase</keyword>
<comment type="similarity">
    <text evidence="1">Belongs to the methyltransferase superfamily.</text>
</comment>
<dbReference type="RefSeq" id="WP_116064009.1">
    <property type="nucleotide sequence ID" value="NZ_QRDZ01000028.1"/>
</dbReference>
<dbReference type="GO" id="GO:0008757">
    <property type="term" value="F:S-adenosylmethionine-dependent methyltransferase activity"/>
    <property type="evidence" value="ECO:0007669"/>
    <property type="project" value="InterPro"/>
</dbReference>